<keyword evidence="2" id="KW-1185">Reference proteome</keyword>
<reference evidence="1 2" key="1">
    <citation type="journal article" date="2015" name="Stand. Genomic Sci.">
        <title>Genomic Encyclopedia of Bacterial and Archaeal Type Strains, Phase III: the genomes of soil and plant-associated and newly described type strains.</title>
        <authorList>
            <person name="Whitman W.B."/>
            <person name="Woyke T."/>
            <person name="Klenk H.P."/>
            <person name="Zhou Y."/>
            <person name="Lilburn T.G."/>
            <person name="Beck B.J."/>
            <person name="De Vos P."/>
            <person name="Vandamme P."/>
            <person name="Eisen J.A."/>
            <person name="Garrity G."/>
            <person name="Hugenholtz P."/>
            <person name="Kyrpides N.C."/>
        </authorList>
    </citation>
    <scope>NUCLEOTIDE SEQUENCE [LARGE SCALE GENOMIC DNA]</scope>
    <source>
        <strain evidence="1 2">VKM Ac-2541</strain>
    </source>
</reference>
<sequence>MSPATKNAAGLTLTVAKVERTRHFTRVEVTIKNNTESSSITLPLFENCVFSAADGTTLKADDFRSQWSQTVPPGAFQRGTITFPGHLPDTATQARLSFSHIFGTFEATAISVTGIRLFRP</sequence>
<proteinExistence type="predicted"/>
<dbReference type="RefSeq" id="WP_241996441.1">
    <property type="nucleotide sequence ID" value="NZ_SLWR01000012.1"/>
</dbReference>
<evidence type="ECO:0000313" key="1">
    <source>
        <dbReference type="EMBL" id="TCO43635.1"/>
    </source>
</evidence>
<evidence type="ECO:0000313" key="2">
    <source>
        <dbReference type="Proteomes" id="UP000295573"/>
    </source>
</evidence>
<comment type="caution">
    <text evidence="1">The sequence shown here is derived from an EMBL/GenBank/DDBJ whole genome shotgun (WGS) entry which is preliminary data.</text>
</comment>
<protein>
    <recommendedName>
        <fullName evidence="3">DUF4352 domain-containing protein</fullName>
    </recommendedName>
</protein>
<name>A0A4R2ILS2_9ACTN</name>
<dbReference type="AlphaFoldDB" id="A0A4R2ILS2"/>
<dbReference type="EMBL" id="SLWR01000012">
    <property type="protein sequence ID" value="TCO43635.1"/>
    <property type="molecule type" value="Genomic_DNA"/>
</dbReference>
<dbReference type="Proteomes" id="UP000295573">
    <property type="component" value="Unassembled WGS sequence"/>
</dbReference>
<accession>A0A4R2ILS2</accession>
<evidence type="ECO:0008006" key="3">
    <source>
        <dbReference type="Google" id="ProtNLM"/>
    </source>
</evidence>
<organism evidence="1 2">
    <name type="scientific">Kribbella antiqua</name>
    <dbReference type="NCBI Taxonomy" id="2512217"/>
    <lineage>
        <taxon>Bacteria</taxon>
        <taxon>Bacillati</taxon>
        <taxon>Actinomycetota</taxon>
        <taxon>Actinomycetes</taxon>
        <taxon>Propionibacteriales</taxon>
        <taxon>Kribbellaceae</taxon>
        <taxon>Kribbella</taxon>
    </lineage>
</organism>
<gene>
    <name evidence="1" type="ORF">EV646_112212</name>
</gene>